<evidence type="ECO:0000313" key="2">
    <source>
        <dbReference type="EMBL" id="AGO47278.1"/>
    </source>
</evidence>
<dbReference type="RefSeq" id="YP_008241483.1">
    <property type="nucleotide sequence ID" value="NC_021797.1"/>
</dbReference>
<reference evidence="2 3" key="1">
    <citation type="journal article" date="2013" name="Proc. Natl. Acad. Sci. U.S.A.">
        <title>Twelve previously unknown phage genera are ubiquitous in global oceans.</title>
        <authorList>
            <person name="Holmfeldt K."/>
            <person name="Solonenko N."/>
            <person name="Shah M."/>
            <person name="Corrier K."/>
            <person name="Riemann L."/>
            <person name="Verberkmoes N.C."/>
            <person name="Sullivan M.B."/>
        </authorList>
    </citation>
    <scope>NUCLEOTIDE SEQUENCE [LARGE SCALE GENOMIC DNA]</scope>
    <source>
        <strain evidence="2">Phi12:2</strain>
    </source>
</reference>
<gene>
    <name evidence="2" type="ORF">Phi12:2_gp1</name>
</gene>
<dbReference type="KEGG" id="vg:16880842"/>
<evidence type="ECO:0008006" key="4">
    <source>
        <dbReference type="Google" id="ProtNLM"/>
    </source>
</evidence>
<sequence>MSMKSSCVANQNKLIIKLFNMKLSEKIFNALCYALKMQLLINAFILFVLFVWGVVLIIKG</sequence>
<dbReference type="EMBL" id="KC821606">
    <property type="protein sequence ID" value="AGO47278.1"/>
    <property type="molecule type" value="Genomic_DNA"/>
</dbReference>
<proteinExistence type="predicted"/>
<dbReference type="Proteomes" id="UP000014733">
    <property type="component" value="Segment"/>
</dbReference>
<name>R9ZZ90_9VIRU</name>
<evidence type="ECO:0000256" key="1">
    <source>
        <dbReference type="SAM" id="Phobius"/>
    </source>
</evidence>
<keyword evidence="1" id="KW-1133">Transmembrane helix</keyword>
<keyword evidence="1" id="KW-0812">Transmembrane</keyword>
<keyword evidence="1" id="KW-0472">Membrane</keyword>
<protein>
    <recommendedName>
        <fullName evidence="4">Transmembrane protein</fullName>
    </recommendedName>
</protein>
<organism evidence="2 3">
    <name type="scientific">Cellulophaga phage phi12:2</name>
    <dbReference type="NCBI Taxonomy" id="1327969"/>
    <lineage>
        <taxon>Viruses</taxon>
        <taxon>Viruses incertae sedis</taxon>
        <taxon>Obscuriviridae</taxon>
        <taxon>Cebaduodecimvirus</taxon>
        <taxon>Cebaduodecimvirus phi12duo</taxon>
    </lineage>
</organism>
<keyword evidence="3" id="KW-1185">Reference proteome</keyword>
<evidence type="ECO:0000313" key="3">
    <source>
        <dbReference type="Proteomes" id="UP000014733"/>
    </source>
</evidence>
<accession>R9ZZ90</accession>
<feature type="transmembrane region" description="Helical" evidence="1">
    <location>
        <begin position="39"/>
        <end position="58"/>
    </location>
</feature>
<dbReference type="GeneID" id="16880842"/>
<reference evidence="3" key="2">
    <citation type="submission" date="2013-03" db="EMBL/GenBank/DDBJ databases">
        <title>The Cellulophaga phages: a novel, diverse, and globally ubiquitous model system.</title>
        <authorList>
            <person name="Holmfeldt K."/>
            <person name="Solonenko N."/>
            <person name="Shah M."/>
            <person name="Corrier K."/>
            <person name="Riemann L."/>
            <person name="VerBerkmoes N.C."/>
            <person name="Sullivan M.B."/>
        </authorList>
    </citation>
    <scope>NUCLEOTIDE SEQUENCE [LARGE SCALE GENOMIC DNA]</scope>
</reference>
<dbReference type="OrthoDB" id="39622at10239"/>